<organism evidence="3 4">
    <name type="scientific">Amycolatopsis coloradensis</name>
    <dbReference type="NCBI Taxonomy" id="76021"/>
    <lineage>
        <taxon>Bacteria</taxon>
        <taxon>Bacillati</taxon>
        <taxon>Actinomycetota</taxon>
        <taxon>Actinomycetes</taxon>
        <taxon>Pseudonocardiales</taxon>
        <taxon>Pseudonocardiaceae</taxon>
        <taxon>Amycolatopsis</taxon>
    </lineage>
</organism>
<dbReference type="OrthoDB" id="8188786at2"/>
<dbReference type="STRING" id="76021.BS329_11215"/>
<dbReference type="InterPro" id="IPR024466">
    <property type="entry name" value="CHP02679_N"/>
</dbReference>
<evidence type="ECO:0000259" key="1">
    <source>
        <dbReference type="Pfam" id="PF09664"/>
    </source>
</evidence>
<evidence type="ECO:0000313" key="4">
    <source>
        <dbReference type="Proteomes" id="UP000187486"/>
    </source>
</evidence>
<dbReference type="Proteomes" id="UP000187486">
    <property type="component" value="Unassembled WGS sequence"/>
</dbReference>
<proteinExistence type="predicted"/>
<comment type="caution">
    <text evidence="3">The sequence shown here is derived from an EMBL/GenBank/DDBJ whole genome shotgun (WGS) entry which is preliminary data.</text>
</comment>
<name>A0A1R0KWL7_9PSEU</name>
<dbReference type="Pfam" id="PF11796">
    <property type="entry name" value="DUF3323"/>
    <property type="match status" value="1"/>
</dbReference>
<dbReference type="RefSeq" id="WP_076159011.1">
    <property type="nucleotide sequence ID" value="NZ_JBEZVB010000001.1"/>
</dbReference>
<feature type="domain" description="DUF2399" evidence="1">
    <location>
        <begin position="258"/>
        <end position="404"/>
    </location>
</feature>
<gene>
    <name evidence="3" type="ORF">BS329_11215</name>
</gene>
<reference evidence="3 4" key="1">
    <citation type="submission" date="2016-01" db="EMBL/GenBank/DDBJ databases">
        <title>Amycolatopsis coloradensis genome sequencing and assembly.</title>
        <authorList>
            <person name="Mayilraj S."/>
        </authorList>
    </citation>
    <scope>NUCLEOTIDE SEQUENCE [LARGE SCALE GENOMIC DNA]</scope>
    <source>
        <strain evidence="3 4">DSM 44225</strain>
    </source>
</reference>
<keyword evidence="4" id="KW-1185">Reference proteome</keyword>
<evidence type="ECO:0000313" key="3">
    <source>
        <dbReference type="EMBL" id="OLZ53363.1"/>
    </source>
</evidence>
<dbReference type="InterPro" id="IPR024465">
    <property type="entry name" value="DUF2399"/>
</dbReference>
<dbReference type="NCBIfam" id="TIGR02679">
    <property type="entry name" value="TIGR02679 family protein"/>
    <property type="match status" value="1"/>
</dbReference>
<protein>
    <submittedName>
        <fullName evidence="3">TIGR02679 family protein</fullName>
    </submittedName>
</protein>
<dbReference type="InterPro" id="IPR013495">
    <property type="entry name" value="CHP02679"/>
</dbReference>
<dbReference type="AlphaFoldDB" id="A0A1R0KWL7"/>
<evidence type="ECO:0000259" key="2">
    <source>
        <dbReference type="Pfam" id="PF11796"/>
    </source>
</evidence>
<dbReference type="Pfam" id="PF09664">
    <property type="entry name" value="DUF2399"/>
    <property type="match status" value="1"/>
</dbReference>
<accession>A0A1R0KWL7</accession>
<dbReference type="EMBL" id="MQUQ01000005">
    <property type="protein sequence ID" value="OLZ53363.1"/>
    <property type="molecule type" value="Genomic_DNA"/>
</dbReference>
<feature type="domain" description="Conserved hypothetical protein CHP02679 N terminus" evidence="2">
    <location>
        <begin position="34"/>
        <end position="236"/>
    </location>
</feature>
<sequence>MADLDRLRRLLGGEETAWLLDRLRRRMVTGKPLSGIVTLGSATQDQRRAIERLLGRRAGTGSSLSVSLDEVDAVLRRSGSAPDGLADATRLLIGTVPDRATEAAAWAAAYLPLDKLVARRPALVTWRGWLDATGLVRRLASDPGSASALITAAVRVLAELPSEGIALGRLAAETTGDAHGLDDGRPLATIVLSAARVLRGTPPAGDGTAGERRTSWAAVGVHRDELSSSVLCLGLPGGGETVTGRILALAKETGEPCVLTLRQLSLADLGAGGEIVSVCENPIVLASAADELGPRCPPLVCVSGQPSAAVWRLLDLLIADGARFRYHGDFDWGGIRIGNTLRGRVAWQPWRFDATTYTAATATGGELTGRPVEATWDTGLRAAMELRGLRIEEELMLPALMDDLRALADSVGSH</sequence>